<organism evidence="2 3">
    <name type="scientific">Araneus ventricosus</name>
    <name type="common">Orbweaver spider</name>
    <name type="synonym">Epeira ventricosa</name>
    <dbReference type="NCBI Taxonomy" id="182803"/>
    <lineage>
        <taxon>Eukaryota</taxon>
        <taxon>Metazoa</taxon>
        <taxon>Ecdysozoa</taxon>
        <taxon>Arthropoda</taxon>
        <taxon>Chelicerata</taxon>
        <taxon>Arachnida</taxon>
        <taxon>Araneae</taxon>
        <taxon>Araneomorphae</taxon>
        <taxon>Entelegynae</taxon>
        <taxon>Araneoidea</taxon>
        <taxon>Araneidae</taxon>
        <taxon>Araneus</taxon>
    </lineage>
</organism>
<dbReference type="EMBL" id="BGPR01007994">
    <property type="protein sequence ID" value="GBN30873.1"/>
    <property type="molecule type" value="Genomic_DNA"/>
</dbReference>
<comment type="caution">
    <text evidence="2">The sequence shown here is derived from an EMBL/GenBank/DDBJ whole genome shotgun (WGS) entry which is preliminary data.</text>
</comment>
<dbReference type="Proteomes" id="UP000499080">
    <property type="component" value="Unassembled WGS sequence"/>
</dbReference>
<dbReference type="AlphaFoldDB" id="A0A4Y2MW04"/>
<feature type="region of interest" description="Disordered" evidence="1">
    <location>
        <begin position="34"/>
        <end position="96"/>
    </location>
</feature>
<proteinExistence type="predicted"/>
<evidence type="ECO:0000313" key="3">
    <source>
        <dbReference type="Proteomes" id="UP000499080"/>
    </source>
</evidence>
<name>A0A4Y2MW04_ARAVE</name>
<gene>
    <name evidence="2" type="ORF">AVEN_47682_1</name>
</gene>
<protein>
    <submittedName>
        <fullName evidence="2">Uncharacterized protein</fullName>
    </submittedName>
</protein>
<reference evidence="2 3" key="1">
    <citation type="journal article" date="2019" name="Sci. Rep.">
        <title>Orb-weaving spider Araneus ventricosus genome elucidates the spidroin gene catalogue.</title>
        <authorList>
            <person name="Kono N."/>
            <person name="Nakamura H."/>
            <person name="Ohtoshi R."/>
            <person name="Moran D.A.P."/>
            <person name="Shinohara A."/>
            <person name="Yoshida Y."/>
            <person name="Fujiwara M."/>
            <person name="Mori M."/>
            <person name="Tomita M."/>
            <person name="Arakawa K."/>
        </authorList>
    </citation>
    <scope>NUCLEOTIDE SEQUENCE [LARGE SCALE GENOMIC DNA]</scope>
</reference>
<evidence type="ECO:0000256" key="1">
    <source>
        <dbReference type="SAM" id="MobiDB-lite"/>
    </source>
</evidence>
<accession>A0A4Y2MW04</accession>
<sequence length="96" mass="10855">MADDKGRESEMLGGSQESLDRIYADRAAAYRRRIRAETPAQSQSSEEEMALHSPCSKVKDVGQQEIPLHEAKTPSDAKFTQWPPKENQLEESPQMH</sequence>
<keyword evidence="3" id="KW-1185">Reference proteome</keyword>
<evidence type="ECO:0000313" key="2">
    <source>
        <dbReference type="EMBL" id="GBN30873.1"/>
    </source>
</evidence>
<feature type="compositionally biased region" description="Basic and acidic residues" evidence="1">
    <location>
        <begin position="57"/>
        <end position="75"/>
    </location>
</feature>